<dbReference type="PANTHER" id="PTHR30212:SF2">
    <property type="entry name" value="PROTEIN YIIM"/>
    <property type="match status" value="1"/>
</dbReference>
<name>A0AAE4CL31_9ACTN</name>
<dbReference type="Gene3D" id="2.40.33.20">
    <property type="entry name" value="PK beta-barrel domain-like"/>
    <property type="match status" value="1"/>
</dbReference>
<dbReference type="InterPro" id="IPR052353">
    <property type="entry name" value="Benzoxazolinone_Detox_Enz"/>
</dbReference>
<comment type="caution">
    <text evidence="2">The sequence shown here is derived from an EMBL/GenBank/DDBJ whole genome shotgun (WGS) entry which is preliminary data.</text>
</comment>
<evidence type="ECO:0000313" key="3">
    <source>
        <dbReference type="Proteomes" id="UP001180845"/>
    </source>
</evidence>
<sequence>MGYVESVNVAMVRTGDWTGRVGRTGIDKRPVDGPLLLDGTGAHGDDGSGARGDTVADADHHGGRHQALYAFDVEDLRSWSTELGKELASGNAGENLTLSGCDSSRAVIGQRWRIGTAVLRVTGPRIPCRVFAGFWDIPDLVKRFTARGRPGAYLAVEEQGEIRARDRVEVLSSPEHGVTVADYFAFRAQGRRDLAEHIAGGLSDLPDKLAEHVVPALNGR</sequence>
<dbReference type="Pfam" id="PF03473">
    <property type="entry name" value="MOSC"/>
    <property type="match status" value="1"/>
</dbReference>
<keyword evidence="3" id="KW-1185">Reference proteome</keyword>
<dbReference type="PANTHER" id="PTHR30212">
    <property type="entry name" value="PROTEIN YIIM"/>
    <property type="match status" value="1"/>
</dbReference>
<proteinExistence type="predicted"/>
<dbReference type="PROSITE" id="PS51340">
    <property type="entry name" value="MOSC"/>
    <property type="match status" value="1"/>
</dbReference>
<feature type="domain" description="MOSC" evidence="1">
    <location>
        <begin position="29"/>
        <end position="171"/>
    </location>
</feature>
<accession>A0AAE4CL31</accession>
<organism evidence="2 3">
    <name type="scientific">Haloactinomyces albus</name>
    <dbReference type="NCBI Taxonomy" id="1352928"/>
    <lineage>
        <taxon>Bacteria</taxon>
        <taxon>Bacillati</taxon>
        <taxon>Actinomycetota</taxon>
        <taxon>Actinomycetes</taxon>
        <taxon>Actinopolysporales</taxon>
        <taxon>Actinopolysporaceae</taxon>
        <taxon>Haloactinomyces</taxon>
    </lineage>
</organism>
<evidence type="ECO:0000313" key="2">
    <source>
        <dbReference type="EMBL" id="MDR7300941.1"/>
    </source>
</evidence>
<dbReference type="RefSeq" id="WP_310270521.1">
    <property type="nucleotide sequence ID" value="NZ_JAVDXW010000001.1"/>
</dbReference>
<dbReference type="GO" id="GO:0030151">
    <property type="term" value="F:molybdenum ion binding"/>
    <property type="evidence" value="ECO:0007669"/>
    <property type="project" value="InterPro"/>
</dbReference>
<dbReference type="InterPro" id="IPR005302">
    <property type="entry name" value="MoCF_Sase_C"/>
</dbReference>
<dbReference type="EMBL" id="JAVDXW010000001">
    <property type="protein sequence ID" value="MDR7300941.1"/>
    <property type="molecule type" value="Genomic_DNA"/>
</dbReference>
<dbReference type="AlphaFoldDB" id="A0AAE4CL31"/>
<dbReference type="GO" id="GO:0003824">
    <property type="term" value="F:catalytic activity"/>
    <property type="evidence" value="ECO:0007669"/>
    <property type="project" value="InterPro"/>
</dbReference>
<evidence type="ECO:0000259" key="1">
    <source>
        <dbReference type="PROSITE" id="PS51340"/>
    </source>
</evidence>
<dbReference type="Proteomes" id="UP001180845">
    <property type="component" value="Unassembled WGS sequence"/>
</dbReference>
<reference evidence="2" key="1">
    <citation type="submission" date="2023-07" db="EMBL/GenBank/DDBJ databases">
        <title>Sequencing the genomes of 1000 actinobacteria strains.</title>
        <authorList>
            <person name="Klenk H.-P."/>
        </authorList>
    </citation>
    <scope>NUCLEOTIDE SEQUENCE</scope>
    <source>
        <strain evidence="2">DSM 45977</strain>
    </source>
</reference>
<dbReference type="GO" id="GO:0030170">
    <property type="term" value="F:pyridoxal phosphate binding"/>
    <property type="evidence" value="ECO:0007669"/>
    <property type="project" value="InterPro"/>
</dbReference>
<dbReference type="SUPFAM" id="SSF50800">
    <property type="entry name" value="PK beta-barrel domain-like"/>
    <property type="match status" value="1"/>
</dbReference>
<dbReference type="InterPro" id="IPR011037">
    <property type="entry name" value="Pyrv_Knase-like_insert_dom_sf"/>
</dbReference>
<gene>
    <name evidence="2" type="ORF">JOF55_001122</name>
</gene>
<protein>
    <submittedName>
        <fullName evidence="2">MOSC domain-containing protein YiiM</fullName>
    </submittedName>
</protein>